<organism evidence="2 3">
    <name type="scientific">Blastomyces silverae</name>
    <dbReference type="NCBI Taxonomy" id="2060906"/>
    <lineage>
        <taxon>Eukaryota</taxon>
        <taxon>Fungi</taxon>
        <taxon>Dikarya</taxon>
        <taxon>Ascomycota</taxon>
        <taxon>Pezizomycotina</taxon>
        <taxon>Eurotiomycetes</taxon>
        <taxon>Eurotiomycetidae</taxon>
        <taxon>Onygenales</taxon>
        <taxon>Ajellomycetaceae</taxon>
        <taxon>Blastomyces</taxon>
    </lineage>
</organism>
<sequence>MAPLFPELHPPGRRVLSVPNQRSEPTLAKPRQLFQNPLLQALRHRAEHQLRFNFNNSLCLSQRIPQMAPKLLLELF</sequence>
<protein>
    <submittedName>
        <fullName evidence="2">Uncharacterized protein</fullName>
    </submittedName>
</protein>
<accession>A0A0H1BKF3</accession>
<proteinExistence type="predicted"/>
<dbReference type="EMBL" id="LDEV01001537">
    <property type="protein sequence ID" value="KLJ11497.1"/>
    <property type="molecule type" value="Genomic_DNA"/>
</dbReference>
<name>A0A0H1BKF3_9EURO</name>
<keyword evidence="3" id="KW-1185">Reference proteome</keyword>
<evidence type="ECO:0000256" key="1">
    <source>
        <dbReference type="SAM" id="MobiDB-lite"/>
    </source>
</evidence>
<dbReference type="Proteomes" id="UP000053573">
    <property type="component" value="Unassembled WGS sequence"/>
</dbReference>
<evidence type="ECO:0000313" key="3">
    <source>
        <dbReference type="Proteomes" id="UP000053573"/>
    </source>
</evidence>
<dbReference type="AlphaFoldDB" id="A0A0H1BKF3"/>
<reference evidence="3" key="1">
    <citation type="journal article" date="2015" name="PLoS Genet.">
        <title>The dynamic genome and transcriptome of the human fungal pathogen Blastomyces and close relative Emmonsia.</title>
        <authorList>
            <person name="Munoz J.F."/>
            <person name="Gauthier G.M."/>
            <person name="Desjardins C.A."/>
            <person name="Gallo J.E."/>
            <person name="Holder J."/>
            <person name="Sullivan T.D."/>
            <person name="Marty A.J."/>
            <person name="Carmen J.C."/>
            <person name="Chen Z."/>
            <person name="Ding L."/>
            <person name="Gujja S."/>
            <person name="Magrini V."/>
            <person name="Misas E."/>
            <person name="Mitreva M."/>
            <person name="Priest M."/>
            <person name="Saif S."/>
            <person name="Whiston E.A."/>
            <person name="Young S."/>
            <person name="Zeng Q."/>
            <person name="Goldman W.E."/>
            <person name="Mardis E.R."/>
            <person name="Taylor J.W."/>
            <person name="McEwen J.G."/>
            <person name="Clay O.K."/>
            <person name="Klein B.S."/>
            <person name="Cuomo C.A."/>
        </authorList>
    </citation>
    <scope>NUCLEOTIDE SEQUENCE [LARGE SCALE GENOMIC DNA]</scope>
    <source>
        <strain evidence="3">UAMH 139</strain>
    </source>
</reference>
<gene>
    <name evidence="2" type="ORF">EMPG_13302</name>
</gene>
<feature type="region of interest" description="Disordered" evidence="1">
    <location>
        <begin position="1"/>
        <end position="22"/>
    </location>
</feature>
<evidence type="ECO:0000313" key="2">
    <source>
        <dbReference type="EMBL" id="KLJ11497.1"/>
    </source>
</evidence>
<comment type="caution">
    <text evidence="2">The sequence shown here is derived from an EMBL/GenBank/DDBJ whole genome shotgun (WGS) entry which is preliminary data.</text>
</comment>